<organism evidence="2 3">
    <name type="scientific">Thalassiosira oceanica</name>
    <name type="common">Marine diatom</name>
    <dbReference type="NCBI Taxonomy" id="159749"/>
    <lineage>
        <taxon>Eukaryota</taxon>
        <taxon>Sar</taxon>
        <taxon>Stramenopiles</taxon>
        <taxon>Ochrophyta</taxon>
        <taxon>Bacillariophyta</taxon>
        <taxon>Coscinodiscophyceae</taxon>
        <taxon>Thalassiosirophycidae</taxon>
        <taxon>Thalassiosirales</taxon>
        <taxon>Thalassiosiraceae</taxon>
        <taxon>Thalassiosira</taxon>
    </lineage>
</organism>
<protein>
    <submittedName>
        <fullName evidence="2">Uncharacterized protein</fullName>
    </submittedName>
</protein>
<comment type="caution">
    <text evidence="2">The sequence shown here is derived from an EMBL/GenBank/DDBJ whole genome shotgun (WGS) entry which is preliminary data.</text>
</comment>
<reference evidence="2 3" key="1">
    <citation type="journal article" date="2012" name="Genome Biol.">
        <title>Genome and low-iron response of an oceanic diatom adapted to chronic iron limitation.</title>
        <authorList>
            <person name="Lommer M."/>
            <person name="Specht M."/>
            <person name="Roy A.S."/>
            <person name="Kraemer L."/>
            <person name="Andreson R."/>
            <person name="Gutowska M.A."/>
            <person name="Wolf J."/>
            <person name="Bergner S.V."/>
            <person name="Schilhabel M.B."/>
            <person name="Klostermeier U.C."/>
            <person name="Beiko R.G."/>
            <person name="Rosenstiel P."/>
            <person name="Hippler M."/>
            <person name="Laroche J."/>
        </authorList>
    </citation>
    <scope>NUCLEOTIDE SEQUENCE [LARGE SCALE GENOMIC DNA]</scope>
    <source>
        <strain evidence="2 3">CCMP1005</strain>
    </source>
</reference>
<evidence type="ECO:0000256" key="1">
    <source>
        <dbReference type="SAM" id="SignalP"/>
    </source>
</evidence>
<dbReference type="Proteomes" id="UP000266841">
    <property type="component" value="Unassembled WGS sequence"/>
</dbReference>
<accession>K0RK05</accession>
<proteinExistence type="predicted"/>
<evidence type="ECO:0000313" key="3">
    <source>
        <dbReference type="Proteomes" id="UP000266841"/>
    </source>
</evidence>
<evidence type="ECO:0000313" key="2">
    <source>
        <dbReference type="EMBL" id="EJK52594.1"/>
    </source>
</evidence>
<gene>
    <name evidence="2" type="ORF">THAOC_28112</name>
</gene>
<name>K0RK05_THAOC</name>
<keyword evidence="3" id="KW-1185">Reference proteome</keyword>
<dbReference type="AlphaFoldDB" id="K0RK05"/>
<sequence>MGRHGGNTFCLLAVLAGAINGFSNFPSRHQRETRWSITSLRSHVDNNHVDNNDRGSQAQALVSLVRSYDETGDKDEEIRRAVSELEAMPVPIQEDGESDERFKPLLGLYQVDQVLSTNKKENPVGGKWTRNNSLAQMLFKTRATFQHILPLNSTGLAKNSAVGAVAEAINVISLDALGGCFAYGSCFEAMQCPLGEKS</sequence>
<keyword evidence="1" id="KW-0732">Signal</keyword>
<dbReference type="eggNOG" id="ENOG502QYAV">
    <property type="taxonomic scope" value="Eukaryota"/>
</dbReference>
<dbReference type="EMBL" id="AGNL01039550">
    <property type="protein sequence ID" value="EJK52594.1"/>
    <property type="molecule type" value="Genomic_DNA"/>
</dbReference>
<feature type="chain" id="PRO_5003836343" evidence="1">
    <location>
        <begin position="22"/>
        <end position="198"/>
    </location>
</feature>
<feature type="signal peptide" evidence="1">
    <location>
        <begin position="1"/>
        <end position="21"/>
    </location>
</feature>